<feature type="region of interest" description="Disordered" evidence="1">
    <location>
        <begin position="167"/>
        <end position="237"/>
    </location>
</feature>
<dbReference type="PANTHER" id="PTHR28008">
    <property type="entry name" value="DOMAIN PROTEIN, PUTATIVE (AFU_ORTHOLOGUE AFUA_3G10980)-RELATED"/>
    <property type="match status" value="1"/>
</dbReference>
<comment type="caution">
    <text evidence="4">The sequence shown here is derived from an EMBL/GenBank/DDBJ whole genome shotgun (WGS) entry which is preliminary data.</text>
</comment>
<feature type="transmembrane region" description="Helical" evidence="2">
    <location>
        <begin position="71"/>
        <end position="93"/>
    </location>
</feature>
<evidence type="ECO:0000256" key="2">
    <source>
        <dbReference type="SAM" id="Phobius"/>
    </source>
</evidence>
<reference evidence="4 5" key="1">
    <citation type="submission" date="2023-08" db="EMBL/GenBank/DDBJ databases">
        <title>Black Yeasts Isolated from many extreme environments.</title>
        <authorList>
            <person name="Coleine C."/>
            <person name="Stajich J.E."/>
            <person name="Selbmann L."/>
        </authorList>
    </citation>
    <scope>NUCLEOTIDE SEQUENCE [LARGE SCALE GENOMIC DNA]</scope>
    <source>
        <strain evidence="4 5">CCFEE 5885</strain>
    </source>
</reference>
<gene>
    <name evidence="4" type="ORF">LTR24_009071</name>
</gene>
<dbReference type="EMBL" id="JAVRRG010000180">
    <property type="protein sequence ID" value="KAK5079643.1"/>
    <property type="molecule type" value="Genomic_DNA"/>
</dbReference>
<feature type="transmembrane region" description="Helical" evidence="2">
    <location>
        <begin position="105"/>
        <end position="122"/>
    </location>
</feature>
<evidence type="ECO:0008006" key="6">
    <source>
        <dbReference type="Google" id="ProtNLM"/>
    </source>
</evidence>
<name>A0ABR0JZJ9_9EURO</name>
<proteinExistence type="predicted"/>
<keyword evidence="5" id="KW-1185">Reference proteome</keyword>
<organism evidence="4 5">
    <name type="scientific">Lithohypha guttulata</name>
    <dbReference type="NCBI Taxonomy" id="1690604"/>
    <lineage>
        <taxon>Eukaryota</taxon>
        <taxon>Fungi</taxon>
        <taxon>Dikarya</taxon>
        <taxon>Ascomycota</taxon>
        <taxon>Pezizomycotina</taxon>
        <taxon>Eurotiomycetes</taxon>
        <taxon>Chaetothyriomycetidae</taxon>
        <taxon>Chaetothyriales</taxon>
        <taxon>Trichomeriaceae</taxon>
        <taxon>Lithohypha</taxon>
    </lineage>
</organism>
<sequence length="237" mass="25593">MRIRLPFAFAFLLILLLASSAGLLPHSALPQTPSAAAPYIPRQSDKALHFVTFFALTASFYFVFDTARRRVIHITLAVCTLLLGAGSEVAQGLLPNDREFDPWDVLANILGSLAALGLANAYHKRSVERRRRAKYSALTGEGIDEEDLELGEGSGVVESAAVGEQETGVVSIDGPNANASKTQTVEEELDNWDENQPDDWSDDENTNTTGNGTTAKMTPATSSIDSSEEPRKKIAVD</sequence>
<dbReference type="PANTHER" id="PTHR28008:SF1">
    <property type="entry name" value="DOMAIN PROTEIN, PUTATIVE (AFU_ORTHOLOGUE AFUA_3G10980)-RELATED"/>
    <property type="match status" value="1"/>
</dbReference>
<feature type="compositionally biased region" description="Acidic residues" evidence="1">
    <location>
        <begin position="185"/>
        <end position="205"/>
    </location>
</feature>
<dbReference type="Proteomes" id="UP001345013">
    <property type="component" value="Unassembled WGS sequence"/>
</dbReference>
<dbReference type="NCBIfam" id="NF037970">
    <property type="entry name" value="vanZ_1"/>
    <property type="match status" value="1"/>
</dbReference>
<keyword evidence="3" id="KW-0732">Signal</keyword>
<keyword evidence="2" id="KW-0472">Membrane</keyword>
<feature type="chain" id="PRO_5047048256" description="VanZ-like domain-containing protein" evidence="3">
    <location>
        <begin position="23"/>
        <end position="237"/>
    </location>
</feature>
<feature type="signal peptide" evidence="3">
    <location>
        <begin position="1"/>
        <end position="22"/>
    </location>
</feature>
<keyword evidence="2" id="KW-0812">Transmembrane</keyword>
<feature type="transmembrane region" description="Helical" evidence="2">
    <location>
        <begin position="46"/>
        <end position="64"/>
    </location>
</feature>
<evidence type="ECO:0000313" key="4">
    <source>
        <dbReference type="EMBL" id="KAK5079643.1"/>
    </source>
</evidence>
<protein>
    <recommendedName>
        <fullName evidence="6">VanZ-like domain-containing protein</fullName>
    </recommendedName>
</protein>
<evidence type="ECO:0000256" key="1">
    <source>
        <dbReference type="SAM" id="MobiDB-lite"/>
    </source>
</evidence>
<accession>A0ABR0JZJ9</accession>
<feature type="compositionally biased region" description="Basic and acidic residues" evidence="1">
    <location>
        <begin position="228"/>
        <end position="237"/>
    </location>
</feature>
<feature type="compositionally biased region" description="Polar residues" evidence="1">
    <location>
        <begin position="215"/>
        <end position="225"/>
    </location>
</feature>
<evidence type="ECO:0000313" key="5">
    <source>
        <dbReference type="Proteomes" id="UP001345013"/>
    </source>
</evidence>
<evidence type="ECO:0000256" key="3">
    <source>
        <dbReference type="SAM" id="SignalP"/>
    </source>
</evidence>
<keyword evidence="2" id="KW-1133">Transmembrane helix</keyword>